<evidence type="ECO:0000313" key="4">
    <source>
        <dbReference type="EMBL" id="SFF35444.1"/>
    </source>
</evidence>
<dbReference type="Proteomes" id="UP000199645">
    <property type="component" value="Unassembled WGS sequence"/>
</dbReference>
<dbReference type="SMART" id="SM01130">
    <property type="entry name" value="DHDPS"/>
    <property type="match status" value="1"/>
</dbReference>
<dbReference type="PANTHER" id="PTHR12128:SF66">
    <property type="entry name" value="4-HYDROXY-2-OXOGLUTARATE ALDOLASE, MITOCHONDRIAL"/>
    <property type="match status" value="1"/>
</dbReference>
<comment type="similarity">
    <text evidence="1">Belongs to the DapA family.</text>
</comment>
<dbReference type="InterPro" id="IPR013785">
    <property type="entry name" value="Aldolase_TIM"/>
</dbReference>
<evidence type="ECO:0000256" key="2">
    <source>
        <dbReference type="ARBA" id="ARBA00023239"/>
    </source>
</evidence>
<dbReference type="PANTHER" id="PTHR12128">
    <property type="entry name" value="DIHYDRODIPICOLINATE SYNTHASE"/>
    <property type="match status" value="1"/>
</dbReference>
<dbReference type="STRING" id="35752.SAMN05421541_109143"/>
<dbReference type="EMBL" id="FONV01000009">
    <property type="protein sequence ID" value="SFF35444.1"/>
    <property type="molecule type" value="Genomic_DNA"/>
</dbReference>
<gene>
    <name evidence="4" type="ORF">SAMN05421541_109143</name>
</gene>
<dbReference type="Gene3D" id="3.20.20.70">
    <property type="entry name" value="Aldolase class I"/>
    <property type="match status" value="1"/>
</dbReference>
<proteinExistence type="inferred from homology"/>
<dbReference type="InterPro" id="IPR002220">
    <property type="entry name" value="DapA-like"/>
</dbReference>
<keyword evidence="2" id="KW-0456">Lyase</keyword>
<dbReference type="RefSeq" id="WP_093617783.1">
    <property type="nucleotide sequence ID" value="NZ_BOMT01000053.1"/>
</dbReference>
<evidence type="ECO:0000313" key="5">
    <source>
        <dbReference type="Proteomes" id="UP000199645"/>
    </source>
</evidence>
<dbReference type="Pfam" id="PF00701">
    <property type="entry name" value="DHDPS"/>
    <property type="match status" value="1"/>
</dbReference>
<name>A0A1I2HZK1_9ACTN</name>
<protein>
    <submittedName>
        <fullName evidence="4">4-hydroxy-tetrahydrodipicolinate synthase</fullName>
    </submittedName>
</protein>
<feature type="region of interest" description="Disordered" evidence="3">
    <location>
        <begin position="139"/>
        <end position="198"/>
    </location>
</feature>
<dbReference type="GO" id="GO:0005829">
    <property type="term" value="C:cytosol"/>
    <property type="evidence" value="ECO:0007669"/>
    <property type="project" value="TreeGrafter"/>
</dbReference>
<dbReference type="AlphaFoldDB" id="A0A1I2HZK1"/>
<evidence type="ECO:0000256" key="1">
    <source>
        <dbReference type="ARBA" id="ARBA00007592"/>
    </source>
</evidence>
<dbReference type="CDD" id="cd00408">
    <property type="entry name" value="DHDPS-like"/>
    <property type="match status" value="1"/>
</dbReference>
<keyword evidence="5" id="KW-1185">Reference proteome</keyword>
<dbReference type="SUPFAM" id="SSF51569">
    <property type="entry name" value="Aldolase"/>
    <property type="match status" value="1"/>
</dbReference>
<dbReference type="GO" id="GO:0008840">
    <property type="term" value="F:4-hydroxy-tetrahydrodipicolinate synthase activity"/>
    <property type="evidence" value="ECO:0007669"/>
    <property type="project" value="TreeGrafter"/>
</dbReference>
<dbReference type="OrthoDB" id="9778880at2"/>
<reference evidence="4 5" key="1">
    <citation type="submission" date="2016-10" db="EMBL/GenBank/DDBJ databases">
        <authorList>
            <person name="de Groot N.N."/>
        </authorList>
    </citation>
    <scope>NUCLEOTIDE SEQUENCE [LARGE SCALE GENOMIC DNA]</scope>
    <source>
        <strain evidence="4 5">DSM 43019</strain>
    </source>
</reference>
<organism evidence="4 5">
    <name type="scientific">Actinoplanes philippinensis</name>
    <dbReference type="NCBI Taxonomy" id="35752"/>
    <lineage>
        <taxon>Bacteria</taxon>
        <taxon>Bacillati</taxon>
        <taxon>Actinomycetota</taxon>
        <taxon>Actinomycetes</taxon>
        <taxon>Micromonosporales</taxon>
        <taxon>Micromonosporaceae</taxon>
        <taxon>Actinoplanes</taxon>
    </lineage>
</organism>
<accession>A0A1I2HZK1</accession>
<feature type="compositionally biased region" description="Pro residues" evidence="3">
    <location>
        <begin position="149"/>
        <end position="160"/>
    </location>
</feature>
<sequence length="198" mass="21229">MFTGLSAFPLTPLDDDRLDEHAYATLVTRLADAGVDSIGALGSTGSYAYLTRDERARAVQLAVRHAAGTPVIAGIGALRTRHVLQHADDAQRAGAAAVLLAPVSYQPLTDDEVYHLYEQVTAALSVPLVVYDNPRTTGFTFTDDSPVPGRRPPPAPPPTGCGPWGRLPAPGCCRPSPPSTRPHRPDMRCVARRSRAQW</sequence>
<evidence type="ECO:0000256" key="3">
    <source>
        <dbReference type="SAM" id="MobiDB-lite"/>
    </source>
</evidence>
<dbReference type="PRINTS" id="PR00146">
    <property type="entry name" value="DHPICSNTHASE"/>
</dbReference>